<evidence type="ECO:0000313" key="2">
    <source>
        <dbReference type="Proteomes" id="UP000004995"/>
    </source>
</evidence>
<name>K3ZYZ3_SETIT</name>
<dbReference type="HOGENOM" id="CLU_3035947_0_0_1"/>
<reference evidence="2" key="1">
    <citation type="journal article" date="2012" name="Nat. Biotechnol.">
        <title>Reference genome sequence of the model plant Setaria.</title>
        <authorList>
            <person name="Bennetzen J.L."/>
            <person name="Schmutz J."/>
            <person name="Wang H."/>
            <person name="Percifield R."/>
            <person name="Hawkins J."/>
            <person name="Pontaroli A.C."/>
            <person name="Estep M."/>
            <person name="Feng L."/>
            <person name="Vaughn J.N."/>
            <person name="Grimwood J."/>
            <person name="Jenkins J."/>
            <person name="Barry K."/>
            <person name="Lindquist E."/>
            <person name="Hellsten U."/>
            <person name="Deshpande S."/>
            <person name="Wang X."/>
            <person name="Wu X."/>
            <person name="Mitros T."/>
            <person name="Triplett J."/>
            <person name="Yang X."/>
            <person name="Ye C.Y."/>
            <person name="Mauro-Herrera M."/>
            <person name="Wang L."/>
            <person name="Li P."/>
            <person name="Sharma M."/>
            <person name="Sharma R."/>
            <person name="Ronald P.C."/>
            <person name="Panaud O."/>
            <person name="Kellogg E.A."/>
            <person name="Brutnell T.P."/>
            <person name="Doust A.N."/>
            <person name="Tuskan G.A."/>
            <person name="Rokhsar D."/>
            <person name="Devos K.M."/>
        </authorList>
    </citation>
    <scope>NUCLEOTIDE SEQUENCE [LARGE SCALE GENOMIC DNA]</scope>
    <source>
        <strain evidence="2">cv. Yugu1</strain>
    </source>
</reference>
<accession>K3ZYZ3</accession>
<organism evidence="1 2">
    <name type="scientific">Setaria italica</name>
    <name type="common">Foxtail millet</name>
    <name type="synonym">Panicum italicum</name>
    <dbReference type="NCBI Taxonomy" id="4555"/>
    <lineage>
        <taxon>Eukaryota</taxon>
        <taxon>Viridiplantae</taxon>
        <taxon>Streptophyta</taxon>
        <taxon>Embryophyta</taxon>
        <taxon>Tracheophyta</taxon>
        <taxon>Spermatophyta</taxon>
        <taxon>Magnoliopsida</taxon>
        <taxon>Liliopsida</taxon>
        <taxon>Poales</taxon>
        <taxon>Poaceae</taxon>
        <taxon>PACMAD clade</taxon>
        <taxon>Panicoideae</taxon>
        <taxon>Panicodae</taxon>
        <taxon>Paniceae</taxon>
        <taxon>Cenchrinae</taxon>
        <taxon>Setaria</taxon>
    </lineage>
</organism>
<dbReference type="Gramene" id="KQL24555">
    <property type="protein sequence ID" value="KQL24555"/>
    <property type="gene ID" value="SETIT_031825mg"/>
</dbReference>
<evidence type="ECO:0000313" key="1">
    <source>
        <dbReference type="EnsemblPlants" id="KQL24555"/>
    </source>
</evidence>
<dbReference type="EnsemblPlants" id="KQL24555">
    <property type="protein sequence ID" value="KQL24555"/>
    <property type="gene ID" value="SETIT_031825mg"/>
</dbReference>
<dbReference type="Proteomes" id="UP000004995">
    <property type="component" value="Unassembled WGS sequence"/>
</dbReference>
<dbReference type="AlphaFoldDB" id="K3ZYZ3"/>
<sequence>MDSTEVTPFSIHSSFSILLEPDIGARNNLPSLLWLDHPSIHHCLISAAIAKIFLI</sequence>
<dbReference type="EMBL" id="AGNK02001096">
    <property type="status" value="NOT_ANNOTATED_CDS"/>
    <property type="molecule type" value="Genomic_DNA"/>
</dbReference>
<protein>
    <submittedName>
        <fullName evidence="1">Uncharacterized protein</fullName>
    </submittedName>
</protein>
<keyword evidence="2" id="KW-1185">Reference proteome</keyword>
<reference evidence="1" key="2">
    <citation type="submission" date="2018-08" db="UniProtKB">
        <authorList>
            <consortium name="EnsemblPlants"/>
        </authorList>
    </citation>
    <scope>IDENTIFICATION</scope>
    <source>
        <strain evidence="1">Yugu1</strain>
    </source>
</reference>
<proteinExistence type="predicted"/>
<dbReference type="InParanoid" id="K3ZYZ3"/>